<feature type="chain" id="PRO_5042986748" evidence="1">
    <location>
        <begin position="17"/>
        <end position="129"/>
    </location>
</feature>
<protein>
    <submittedName>
        <fullName evidence="2">Uncharacterized protein</fullName>
    </submittedName>
</protein>
<dbReference type="Gene3D" id="1.10.238.20">
    <property type="entry name" value="Pheromone/general odorant binding protein domain"/>
    <property type="match status" value="1"/>
</dbReference>
<keyword evidence="3" id="KW-1185">Reference proteome</keyword>
<dbReference type="EMBL" id="JARPUR010000003">
    <property type="protein sequence ID" value="KAK4879401.1"/>
    <property type="molecule type" value="Genomic_DNA"/>
</dbReference>
<evidence type="ECO:0000313" key="2">
    <source>
        <dbReference type="EMBL" id="KAK4879401.1"/>
    </source>
</evidence>
<sequence>MKIFIILNVLICVVVSEVSFEIVDDWNALATPYSDVCISESGANSETAKKMFENYKLVDEERIRCYFKCILMQHKFMQEDGSFDVDRFVKGNEHVTREIADTCLSKIANEKDLCKKGYLLATCVIGENA</sequence>
<proteinExistence type="predicted"/>
<feature type="signal peptide" evidence="1">
    <location>
        <begin position="1"/>
        <end position="16"/>
    </location>
</feature>
<dbReference type="AlphaFoldDB" id="A0AAN7PBV2"/>
<evidence type="ECO:0000256" key="1">
    <source>
        <dbReference type="SAM" id="SignalP"/>
    </source>
</evidence>
<reference evidence="3" key="1">
    <citation type="submission" date="2023-01" db="EMBL/GenBank/DDBJ databases">
        <title>Key to firefly adult light organ development and bioluminescence: homeobox transcription factors regulate luciferase expression and transportation to peroxisome.</title>
        <authorList>
            <person name="Fu X."/>
        </authorList>
    </citation>
    <scope>NUCLEOTIDE SEQUENCE [LARGE SCALE GENOMIC DNA]</scope>
</reference>
<dbReference type="SUPFAM" id="SSF47565">
    <property type="entry name" value="Insect pheromone/odorant-binding proteins"/>
    <property type="match status" value="1"/>
</dbReference>
<dbReference type="GO" id="GO:0005549">
    <property type="term" value="F:odorant binding"/>
    <property type="evidence" value="ECO:0007669"/>
    <property type="project" value="InterPro"/>
</dbReference>
<name>A0AAN7PBV2_9COLE</name>
<evidence type="ECO:0000313" key="3">
    <source>
        <dbReference type="Proteomes" id="UP001353858"/>
    </source>
</evidence>
<dbReference type="SMART" id="SM00708">
    <property type="entry name" value="PhBP"/>
    <property type="match status" value="1"/>
</dbReference>
<organism evidence="2 3">
    <name type="scientific">Aquatica leii</name>
    <dbReference type="NCBI Taxonomy" id="1421715"/>
    <lineage>
        <taxon>Eukaryota</taxon>
        <taxon>Metazoa</taxon>
        <taxon>Ecdysozoa</taxon>
        <taxon>Arthropoda</taxon>
        <taxon>Hexapoda</taxon>
        <taxon>Insecta</taxon>
        <taxon>Pterygota</taxon>
        <taxon>Neoptera</taxon>
        <taxon>Endopterygota</taxon>
        <taxon>Coleoptera</taxon>
        <taxon>Polyphaga</taxon>
        <taxon>Elateriformia</taxon>
        <taxon>Elateroidea</taxon>
        <taxon>Lampyridae</taxon>
        <taxon>Luciolinae</taxon>
        <taxon>Aquatica</taxon>
    </lineage>
</organism>
<keyword evidence="1" id="KW-0732">Signal</keyword>
<accession>A0AAN7PBV2</accession>
<dbReference type="Pfam" id="PF01395">
    <property type="entry name" value="PBP_GOBP"/>
    <property type="match status" value="1"/>
</dbReference>
<dbReference type="CDD" id="cd23992">
    <property type="entry name" value="PBP_GOBP"/>
    <property type="match status" value="1"/>
</dbReference>
<comment type="caution">
    <text evidence="2">The sequence shown here is derived from an EMBL/GenBank/DDBJ whole genome shotgun (WGS) entry which is preliminary data.</text>
</comment>
<dbReference type="Proteomes" id="UP001353858">
    <property type="component" value="Unassembled WGS sequence"/>
</dbReference>
<dbReference type="InterPro" id="IPR036728">
    <property type="entry name" value="PBP_GOBP_sf"/>
</dbReference>
<gene>
    <name evidence="2" type="ORF">RN001_007547</name>
</gene>
<dbReference type="InterPro" id="IPR006170">
    <property type="entry name" value="PBP/GOBP"/>
</dbReference>